<name>A0A0B8NT85_9VIBR</name>
<protein>
    <submittedName>
        <fullName evidence="1">Uncharacterized protein</fullName>
    </submittedName>
</protein>
<reference evidence="1 2" key="1">
    <citation type="submission" date="2015-01" db="EMBL/GenBank/DDBJ databases">
        <title>Vibrio sp. C1 JCM 19231 whole genome shotgun sequence.</title>
        <authorList>
            <person name="Sawabe T."/>
            <person name="Meirelles P."/>
            <person name="Feng G."/>
            <person name="Sayaka M."/>
            <person name="Hattori M."/>
            <person name="Ohkuma M."/>
        </authorList>
    </citation>
    <scope>NUCLEOTIDE SEQUENCE [LARGE SCALE GENOMIC DNA]</scope>
    <source>
        <strain evidence="2">JCM 19231</strain>
    </source>
</reference>
<proteinExistence type="predicted"/>
<sequence>MMVERDLHSLDLKTADLCLTIKNWAEGQKRQPRLPLDIRI</sequence>
<accession>A0A0B8NT85</accession>
<dbReference type="Proteomes" id="UP000031671">
    <property type="component" value="Unassembled WGS sequence"/>
</dbReference>
<keyword evidence="2" id="KW-1185">Reference proteome</keyword>
<dbReference type="EMBL" id="BBRZ01000015">
    <property type="protein sequence ID" value="GAM55522.1"/>
    <property type="molecule type" value="Genomic_DNA"/>
</dbReference>
<comment type="caution">
    <text evidence="1">The sequence shown here is derived from an EMBL/GenBank/DDBJ whole genome shotgun (WGS) entry which is preliminary data.</text>
</comment>
<gene>
    <name evidence="1" type="ORF">JCM19231_5296</name>
</gene>
<evidence type="ECO:0000313" key="2">
    <source>
        <dbReference type="Proteomes" id="UP000031671"/>
    </source>
</evidence>
<dbReference type="AlphaFoldDB" id="A0A0B8NT85"/>
<organism evidence="1 2">
    <name type="scientific">Vibrio ishigakensis</name>
    <dbReference type="NCBI Taxonomy" id="1481914"/>
    <lineage>
        <taxon>Bacteria</taxon>
        <taxon>Pseudomonadati</taxon>
        <taxon>Pseudomonadota</taxon>
        <taxon>Gammaproteobacteria</taxon>
        <taxon>Vibrionales</taxon>
        <taxon>Vibrionaceae</taxon>
        <taxon>Vibrio</taxon>
    </lineage>
</organism>
<evidence type="ECO:0000313" key="1">
    <source>
        <dbReference type="EMBL" id="GAM55522.1"/>
    </source>
</evidence>
<reference evidence="1 2" key="2">
    <citation type="submission" date="2015-01" db="EMBL/GenBank/DDBJ databases">
        <authorList>
            <consortium name="NBRP consortium"/>
            <person name="Sawabe T."/>
            <person name="Meirelles P."/>
            <person name="Feng G."/>
            <person name="Sayaka M."/>
            <person name="Hattori M."/>
            <person name="Ohkuma M."/>
        </authorList>
    </citation>
    <scope>NUCLEOTIDE SEQUENCE [LARGE SCALE GENOMIC DNA]</scope>
    <source>
        <strain evidence="2">JCM 19231</strain>
    </source>
</reference>